<reference evidence="1" key="1">
    <citation type="submission" date="2019-03" db="EMBL/GenBank/DDBJ databases">
        <authorList>
            <person name="Mank J."/>
            <person name="Almeida P."/>
        </authorList>
    </citation>
    <scope>NUCLEOTIDE SEQUENCE</scope>
    <source>
        <strain evidence="1">78183</strain>
    </source>
</reference>
<gene>
    <name evidence="1" type="ORF">SVIM_LOCUS10524</name>
</gene>
<dbReference type="EMBL" id="CAADRP010000002">
    <property type="protein sequence ID" value="VFU21059.1"/>
    <property type="molecule type" value="Genomic_DNA"/>
</dbReference>
<organism evidence="1">
    <name type="scientific">Salix viminalis</name>
    <name type="common">Common osier</name>
    <name type="synonym">Basket willow</name>
    <dbReference type="NCBI Taxonomy" id="40686"/>
    <lineage>
        <taxon>Eukaryota</taxon>
        <taxon>Viridiplantae</taxon>
        <taxon>Streptophyta</taxon>
        <taxon>Embryophyta</taxon>
        <taxon>Tracheophyta</taxon>
        <taxon>Spermatophyta</taxon>
        <taxon>Magnoliopsida</taxon>
        <taxon>eudicotyledons</taxon>
        <taxon>Gunneridae</taxon>
        <taxon>Pentapetalae</taxon>
        <taxon>rosids</taxon>
        <taxon>fabids</taxon>
        <taxon>Malpighiales</taxon>
        <taxon>Salicaceae</taxon>
        <taxon>Saliceae</taxon>
        <taxon>Salix</taxon>
    </lineage>
</organism>
<sequence length="80" mass="9175">MAQHNLISFQRSKGKLTSISLKRLLGKATFKVRRIIFDIEKETRKVSALWTGVKLAKSLQALVTQDGWGNEQKWEMISQT</sequence>
<name>A0A6N2JZ58_SALVM</name>
<proteinExistence type="predicted"/>
<accession>A0A6N2JZ58</accession>
<protein>
    <submittedName>
        <fullName evidence="1">Uncharacterized protein</fullName>
    </submittedName>
</protein>
<dbReference type="AlphaFoldDB" id="A0A6N2JZ58"/>
<evidence type="ECO:0000313" key="1">
    <source>
        <dbReference type="EMBL" id="VFU21059.1"/>
    </source>
</evidence>